<dbReference type="Proteomes" id="UP001348641">
    <property type="component" value="Unassembled WGS sequence"/>
</dbReference>
<comment type="caution">
    <text evidence="1">The sequence shown here is derived from an EMBL/GenBank/DDBJ whole genome shotgun (WGS) entry which is preliminary data.</text>
</comment>
<evidence type="ECO:0000313" key="1">
    <source>
        <dbReference type="EMBL" id="MEE2051825.1"/>
    </source>
</evidence>
<proteinExistence type="predicted"/>
<protein>
    <recommendedName>
        <fullName evidence="3">Golgi phosphoprotein 3 (GPP34)</fullName>
    </recommendedName>
</protein>
<evidence type="ECO:0008006" key="3">
    <source>
        <dbReference type="Google" id="ProtNLM"/>
    </source>
</evidence>
<sequence>MRPHLSITDAENILIERYPDLRDHAGEAPALLAAVGLVFLGADLRAAELGNRPVRPVTRLQLDAAMALAGAAVDGAEYAELVVAAHLRAADATWQEIADLRGYARQGAARTRFDRLRKRHGVAEQELPAAPTLPAHTARAARYIETATANRPLSPFLARTAADVLGALLLAARYDQATGTDLRTWAEDPTFSGSVDGLAAAPREAAEAAHQVLTDTAALPAGTRADITAVVLAGIDVWDPPTSQDRT</sequence>
<organism evidence="1 2">
    <name type="scientific">Nocardiopsis tropica</name>
    <dbReference type="NCBI Taxonomy" id="109330"/>
    <lineage>
        <taxon>Bacteria</taxon>
        <taxon>Bacillati</taxon>
        <taxon>Actinomycetota</taxon>
        <taxon>Actinomycetes</taxon>
        <taxon>Streptosporangiales</taxon>
        <taxon>Nocardiopsidaceae</taxon>
        <taxon>Nocardiopsis</taxon>
    </lineage>
</organism>
<accession>A0ABU7KR92</accession>
<evidence type="ECO:0000313" key="2">
    <source>
        <dbReference type="Proteomes" id="UP001348641"/>
    </source>
</evidence>
<name>A0ABU7KR92_9ACTN</name>
<gene>
    <name evidence="1" type="ORF">Q8A49_15090</name>
</gene>
<dbReference type="EMBL" id="JAUUCC010000034">
    <property type="protein sequence ID" value="MEE2051825.1"/>
    <property type="molecule type" value="Genomic_DNA"/>
</dbReference>
<dbReference type="RefSeq" id="WP_330158889.1">
    <property type="nucleotide sequence ID" value="NZ_BAAAJA010000022.1"/>
</dbReference>
<reference evidence="1 2" key="1">
    <citation type="submission" date="2023-07" db="EMBL/GenBank/DDBJ databases">
        <authorList>
            <person name="Girao M."/>
            <person name="Carvalho M.F."/>
        </authorList>
    </citation>
    <scope>NUCLEOTIDE SEQUENCE [LARGE SCALE GENOMIC DNA]</scope>
    <source>
        <strain evidence="1 2">66/93</strain>
    </source>
</reference>